<evidence type="ECO:0000256" key="2">
    <source>
        <dbReference type="ARBA" id="ARBA00022475"/>
    </source>
</evidence>
<keyword evidence="6 7" id="KW-0472">Membrane</keyword>
<dbReference type="Proteomes" id="UP001336250">
    <property type="component" value="Unassembled WGS sequence"/>
</dbReference>
<proteinExistence type="predicted"/>
<evidence type="ECO:0000256" key="4">
    <source>
        <dbReference type="ARBA" id="ARBA00022692"/>
    </source>
</evidence>
<dbReference type="InterPro" id="IPR051800">
    <property type="entry name" value="PqiA-PqiB_transport"/>
</dbReference>
<keyword evidence="3" id="KW-0997">Cell inner membrane</keyword>
<feature type="transmembrane region" description="Helical" evidence="7">
    <location>
        <begin position="60"/>
        <end position="78"/>
    </location>
</feature>
<feature type="transmembrane region" description="Helical" evidence="7">
    <location>
        <begin position="159"/>
        <end position="179"/>
    </location>
</feature>
<evidence type="ECO:0000256" key="6">
    <source>
        <dbReference type="ARBA" id="ARBA00023136"/>
    </source>
</evidence>
<dbReference type="PANTHER" id="PTHR30462:SF3">
    <property type="entry name" value="INTERMEMBRANE TRANSPORT PROTEIN PQIA"/>
    <property type="match status" value="1"/>
</dbReference>
<name>A0AAW9Q6I6_9BURK</name>
<evidence type="ECO:0000313" key="8">
    <source>
        <dbReference type="EMBL" id="MEF7614611.1"/>
    </source>
</evidence>
<dbReference type="PANTHER" id="PTHR30462">
    <property type="entry name" value="INTERMEMBRANE TRANSPORT PROTEIN PQIB-RELATED"/>
    <property type="match status" value="1"/>
</dbReference>
<gene>
    <name evidence="8" type="ORF">V4F39_11885</name>
</gene>
<dbReference type="AlphaFoldDB" id="A0AAW9Q6I6"/>
<feature type="transmembrane region" description="Helical" evidence="7">
    <location>
        <begin position="112"/>
        <end position="138"/>
    </location>
</feature>
<keyword evidence="9" id="KW-1185">Reference proteome</keyword>
<evidence type="ECO:0000256" key="1">
    <source>
        <dbReference type="ARBA" id="ARBA00004533"/>
    </source>
</evidence>
<dbReference type="RefSeq" id="WP_332289637.1">
    <property type="nucleotide sequence ID" value="NZ_JAZIBG010000028.1"/>
</dbReference>
<comment type="caution">
    <text evidence="8">The sequence shown here is derived from an EMBL/GenBank/DDBJ whole genome shotgun (WGS) entry which is preliminary data.</text>
</comment>
<keyword evidence="4 7" id="KW-0812">Transmembrane</keyword>
<evidence type="ECO:0000256" key="3">
    <source>
        <dbReference type="ARBA" id="ARBA00022519"/>
    </source>
</evidence>
<dbReference type="InterPro" id="IPR007498">
    <property type="entry name" value="PqiA-like"/>
</dbReference>
<reference evidence="8 9" key="1">
    <citation type="submission" date="2024-02" db="EMBL/GenBank/DDBJ databases">
        <title>Genome sequence of Aquincola sp. MAHUQ-54.</title>
        <authorList>
            <person name="Huq M.A."/>
        </authorList>
    </citation>
    <scope>NUCLEOTIDE SEQUENCE [LARGE SCALE GENOMIC DNA]</scope>
    <source>
        <strain evidence="8 9">MAHUQ-54</strain>
    </source>
</reference>
<evidence type="ECO:0000256" key="5">
    <source>
        <dbReference type="ARBA" id="ARBA00022989"/>
    </source>
</evidence>
<accession>A0AAW9Q6I6</accession>
<organism evidence="8 9">
    <name type="scientific">Aquincola agrisoli</name>
    <dbReference type="NCBI Taxonomy" id="3119538"/>
    <lineage>
        <taxon>Bacteria</taxon>
        <taxon>Pseudomonadati</taxon>
        <taxon>Pseudomonadota</taxon>
        <taxon>Betaproteobacteria</taxon>
        <taxon>Burkholderiales</taxon>
        <taxon>Sphaerotilaceae</taxon>
        <taxon>Aquincola</taxon>
    </lineage>
</organism>
<keyword evidence="5 7" id="KW-1133">Transmembrane helix</keyword>
<evidence type="ECO:0000256" key="7">
    <source>
        <dbReference type="SAM" id="Phobius"/>
    </source>
</evidence>
<keyword evidence="2" id="KW-1003">Cell membrane</keyword>
<evidence type="ECO:0000313" key="9">
    <source>
        <dbReference type="Proteomes" id="UP001336250"/>
    </source>
</evidence>
<sequence length="222" mass="23822">MTAARSLPAPPPPPPTLAAHGLRQCPACRLLMAEPRQGDAAAPARCPRCEAYLRGAERRTAASTTALLLAAAALYVPSNTLPIMVTRSAVGERSDTILSGIVALAQAGSWPLAAIVFVASVLVPLLKLGVLSYLVLAVHLRWERGRRHRTTLYRLIELVGRWSMLDVFVVGMLAALVQLGPAAQVSAGPGVVAFGTVVWLTLWATQSFDPRLIWRDAHDQPR</sequence>
<dbReference type="GO" id="GO:0005886">
    <property type="term" value="C:plasma membrane"/>
    <property type="evidence" value="ECO:0007669"/>
    <property type="project" value="UniProtKB-SubCell"/>
</dbReference>
<comment type="subcellular location">
    <subcellularLocation>
        <location evidence="1">Cell inner membrane</location>
    </subcellularLocation>
</comment>
<feature type="transmembrane region" description="Helical" evidence="7">
    <location>
        <begin position="185"/>
        <end position="205"/>
    </location>
</feature>
<protein>
    <submittedName>
        <fullName evidence="8">Paraquat-inducible protein A</fullName>
    </submittedName>
</protein>
<dbReference type="Pfam" id="PF04403">
    <property type="entry name" value="PqiA"/>
    <property type="match status" value="1"/>
</dbReference>
<dbReference type="EMBL" id="JAZIBG010000028">
    <property type="protein sequence ID" value="MEF7614611.1"/>
    <property type="molecule type" value="Genomic_DNA"/>
</dbReference>